<evidence type="ECO:0000313" key="2">
    <source>
        <dbReference type="EMBL" id="ACR37389.1"/>
    </source>
</evidence>
<sequence length="125" mass="13435">MVARSACAARASLAEPRRLLRASRRSSSSTSRRMVGARSSVPRNAMTALGAPLGLGPGPGLPPWWSRSKTAPNTEPSRSSTSSCARRKWNGFHHCCATAAASRRSCRSSSSRYTASIRYAITIRL</sequence>
<protein>
    <submittedName>
        <fullName evidence="2">Uncharacterized protein</fullName>
    </submittedName>
</protein>
<feature type="compositionally biased region" description="Polar residues" evidence="1">
    <location>
        <begin position="67"/>
        <end position="84"/>
    </location>
</feature>
<proteinExistence type="evidence at transcript level"/>
<dbReference type="AlphaFoldDB" id="C4J889"/>
<feature type="region of interest" description="Disordered" evidence="1">
    <location>
        <begin position="18"/>
        <end position="43"/>
    </location>
</feature>
<name>C4J889_MAIZE</name>
<accession>C4J889</accession>
<feature type="region of interest" description="Disordered" evidence="1">
    <location>
        <begin position="60"/>
        <end position="85"/>
    </location>
</feature>
<dbReference type="EMBL" id="BT087036">
    <property type="protein sequence ID" value="ACR37389.1"/>
    <property type="molecule type" value="mRNA"/>
</dbReference>
<evidence type="ECO:0000256" key="1">
    <source>
        <dbReference type="SAM" id="MobiDB-lite"/>
    </source>
</evidence>
<organism evidence="2">
    <name type="scientific">Zea mays</name>
    <name type="common">Maize</name>
    <dbReference type="NCBI Taxonomy" id="4577"/>
    <lineage>
        <taxon>Eukaryota</taxon>
        <taxon>Viridiplantae</taxon>
        <taxon>Streptophyta</taxon>
        <taxon>Embryophyta</taxon>
        <taxon>Tracheophyta</taxon>
        <taxon>Spermatophyta</taxon>
        <taxon>Magnoliopsida</taxon>
        <taxon>Liliopsida</taxon>
        <taxon>Poales</taxon>
        <taxon>Poaceae</taxon>
        <taxon>PACMAD clade</taxon>
        <taxon>Panicoideae</taxon>
        <taxon>Andropogonodae</taxon>
        <taxon>Andropogoneae</taxon>
        <taxon>Tripsacinae</taxon>
        <taxon>Zea</taxon>
    </lineage>
</organism>
<reference evidence="2" key="2">
    <citation type="submission" date="2012-06" db="EMBL/GenBank/DDBJ databases">
        <authorList>
            <person name="Yu Y."/>
            <person name="Currie J."/>
            <person name="Lomeli R."/>
            <person name="Angelova A."/>
            <person name="Collura K."/>
            <person name="Wissotski M."/>
            <person name="Campos D."/>
            <person name="Kudrna D."/>
            <person name="Golser W."/>
            <person name="Ashely E."/>
            <person name="Descour A."/>
            <person name="Fernandes J."/>
            <person name="Soderlund C."/>
            <person name="Walbot V."/>
        </authorList>
    </citation>
    <scope>NUCLEOTIDE SEQUENCE</scope>
    <source>
        <strain evidence="2">B73</strain>
    </source>
</reference>
<reference evidence="2" key="1">
    <citation type="journal article" date="2009" name="PLoS Genet.">
        <title>Sequencing, mapping, and analysis of 27,455 maize full-length cDNAs.</title>
        <authorList>
            <person name="Soderlund C."/>
            <person name="Descour A."/>
            <person name="Kudrna D."/>
            <person name="Bomhoff M."/>
            <person name="Boyd L."/>
            <person name="Currie J."/>
            <person name="Angelova A."/>
            <person name="Collura K."/>
            <person name="Wissotski M."/>
            <person name="Ashley E."/>
            <person name="Morrow D."/>
            <person name="Fernandes J."/>
            <person name="Walbot V."/>
            <person name="Yu Y."/>
        </authorList>
    </citation>
    <scope>NUCLEOTIDE SEQUENCE</scope>
    <source>
        <strain evidence="2">B73</strain>
    </source>
</reference>